<evidence type="ECO:0000313" key="5">
    <source>
        <dbReference type="EMBL" id="KAK1460149.1"/>
    </source>
</evidence>
<dbReference type="GO" id="GO:0005737">
    <property type="term" value="C:cytoplasm"/>
    <property type="evidence" value="ECO:0007669"/>
    <property type="project" value="TreeGrafter"/>
</dbReference>
<accession>A0AAI9XU12</accession>
<evidence type="ECO:0000313" key="6">
    <source>
        <dbReference type="Proteomes" id="UP001239795"/>
    </source>
</evidence>
<feature type="repeat" description="ANK" evidence="3">
    <location>
        <begin position="1078"/>
        <end position="1110"/>
    </location>
</feature>
<keyword evidence="6" id="KW-1185">Reference proteome</keyword>
<keyword evidence="2 3" id="KW-0040">ANK repeat</keyword>
<feature type="repeat" description="ANK" evidence="3">
    <location>
        <begin position="822"/>
        <end position="854"/>
    </location>
</feature>
<organism evidence="5 6">
    <name type="scientific">Colletotrichum melonis</name>
    <dbReference type="NCBI Taxonomy" id="1209925"/>
    <lineage>
        <taxon>Eukaryota</taxon>
        <taxon>Fungi</taxon>
        <taxon>Dikarya</taxon>
        <taxon>Ascomycota</taxon>
        <taxon>Pezizomycotina</taxon>
        <taxon>Sordariomycetes</taxon>
        <taxon>Hypocreomycetidae</taxon>
        <taxon>Glomerellales</taxon>
        <taxon>Glomerellaceae</taxon>
        <taxon>Colletotrichum</taxon>
        <taxon>Colletotrichum acutatum species complex</taxon>
    </lineage>
</organism>
<evidence type="ECO:0000259" key="4">
    <source>
        <dbReference type="Pfam" id="PF14420"/>
    </source>
</evidence>
<evidence type="ECO:0000256" key="2">
    <source>
        <dbReference type="ARBA" id="ARBA00023043"/>
    </source>
</evidence>
<name>A0AAI9XU12_9PEZI</name>
<dbReference type="PANTHER" id="PTHR24198">
    <property type="entry name" value="ANKYRIN REPEAT AND PROTEIN KINASE DOMAIN-CONTAINING PROTEIN"/>
    <property type="match status" value="1"/>
</dbReference>
<feature type="repeat" description="ANK" evidence="3">
    <location>
        <begin position="1043"/>
        <end position="1075"/>
    </location>
</feature>
<dbReference type="Pfam" id="PF12796">
    <property type="entry name" value="Ank_2"/>
    <property type="match status" value="2"/>
</dbReference>
<feature type="repeat" description="ANK" evidence="3">
    <location>
        <begin position="969"/>
        <end position="1001"/>
    </location>
</feature>
<dbReference type="PROSITE" id="PS50297">
    <property type="entry name" value="ANK_REP_REGION"/>
    <property type="match status" value="4"/>
</dbReference>
<dbReference type="EMBL" id="MLGG01000013">
    <property type="protein sequence ID" value="KAK1460149.1"/>
    <property type="molecule type" value="Genomic_DNA"/>
</dbReference>
<keyword evidence="1" id="KW-0677">Repeat</keyword>
<dbReference type="Proteomes" id="UP001239795">
    <property type="component" value="Unassembled WGS sequence"/>
</dbReference>
<evidence type="ECO:0000256" key="3">
    <source>
        <dbReference type="PROSITE-ProRule" id="PRU00023"/>
    </source>
</evidence>
<dbReference type="SUPFAM" id="SSF48403">
    <property type="entry name" value="Ankyrin repeat"/>
    <property type="match status" value="2"/>
</dbReference>
<dbReference type="Pfam" id="PF00023">
    <property type="entry name" value="Ank"/>
    <property type="match status" value="1"/>
</dbReference>
<dbReference type="PANTHER" id="PTHR24198:SF165">
    <property type="entry name" value="ANKYRIN REPEAT-CONTAINING PROTEIN-RELATED"/>
    <property type="match status" value="1"/>
</dbReference>
<sequence>MSAIQWESWNDEITQLYVTEDRSAEETIKALNQRHRLRITIKQFKKRYSGLKKVRANEWRAIKREMQKQKDAGKECLIFLNGRQLEPERVAREMRRYSGIRGRDVEDGGVPIDIGIDTAGLHRLELRTKNLPSSDALPDTGSSISRLPFTADVTHVAGSCGPNSTNVNSSSTEVNCFSFDHSDMNMDTSCFTELLFQKSPRNTPPPSRSGRGVVDGSSEGTILAISQRPSPRPEYFIPDFGVSDLSMALKSRSEISARFWKMLNGMALNISQVNHFMKALKRDIGTFASKVDQIRWPSWWQELDSVSGWIILASGDPSLLLLKPIYFIAGNVLRRSETGFEYHDNAGAKDCQIALCQDQRLLNLFFSAVLHLICNNMAGISSIPSFLQWVTRMNVLDRLAMYLKINSGDADALLEAAVCRLNLGLSGDSQLFSWETEVDWLEQLIEFFDKNGLGLSKEVSSLLLHALARVSKISSARSLLAHGADINVIAPIRHGFVERHSRHPVLPLGPPLLQAIYSENFDMAEFLIEEGCGIDRCYRGNPPELLYNALSISISERPREPRFADLLLQKGAQIHPSIKIDLQPLQASLEHVNDGEYPILRQWIRHHLPLIDIVVQAAAVGSLELSRILSKHNILQETALECALRRAVKMKNALAVQTLLQRGVNPNPPPCQIECSKLLGIDEDLVGLAPICLINNTDLEQMNITFLLLRADADAPRHILIDMFRADTLLPSRGGDLLLLYSLLGSSVLATPAIGATALTAMVRTGSLMSVSYLLDHKAPLNYHGAHRMSCLQQAASRGDLLLTRYLLEHGADVNFAAHEDGGRTALQCAVESRATTVAECLLSAGADVRADPAKKDGVTVLEALAKSEGSYLYTRFPRRKKYRFPAGYKNDRVSELSRFRYWVAMGAPVNRPNGDDGRLLHYLILHSNYKCLQSALELGAMIEARCQVSEYGDEDEDEDENENRVFKGAKTPLQLAAHSDEVEAARLLLEYGADINAYPSDEYGRTALQAATCNSGEHCGRDMLQLLFSFDPDINALPSRKGGLTALQGAAISGDLGVAKMLLERGADINAPAAAEDGRTAIEGAAEHGRLDMVEFLLENGAKGDPETGFSRAIELAEAEVHFGVAKVLREHVAMSALLDFDLAHVESSDLIGPLPSPGFVFSDEAMEGFNFEMPS</sequence>
<gene>
    <name evidence="5" type="ORF">CMEL01_03148</name>
</gene>
<dbReference type="AlphaFoldDB" id="A0AAI9XU12"/>
<reference evidence="5 6" key="1">
    <citation type="submission" date="2016-10" db="EMBL/GenBank/DDBJ databases">
        <title>The genome sequence of Colletotrichum fioriniae PJ7.</title>
        <authorList>
            <person name="Baroncelli R."/>
        </authorList>
    </citation>
    <scope>NUCLEOTIDE SEQUENCE [LARGE SCALE GENOMIC DNA]</scope>
    <source>
        <strain evidence="5">Col 31</strain>
    </source>
</reference>
<feature type="repeat" description="ANK" evidence="3">
    <location>
        <begin position="787"/>
        <end position="819"/>
    </location>
</feature>
<evidence type="ECO:0000256" key="1">
    <source>
        <dbReference type="ARBA" id="ARBA00022737"/>
    </source>
</evidence>
<dbReference type="InterPro" id="IPR036770">
    <property type="entry name" value="Ankyrin_rpt-contain_sf"/>
</dbReference>
<dbReference type="Pfam" id="PF14420">
    <property type="entry name" value="Clr5"/>
    <property type="match status" value="1"/>
</dbReference>
<feature type="domain" description="Clr5" evidence="4">
    <location>
        <begin position="4"/>
        <end position="47"/>
    </location>
</feature>
<dbReference type="InterPro" id="IPR002110">
    <property type="entry name" value="Ankyrin_rpt"/>
</dbReference>
<proteinExistence type="predicted"/>
<dbReference type="SMART" id="SM00248">
    <property type="entry name" value="ANK"/>
    <property type="match status" value="12"/>
</dbReference>
<dbReference type="Gene3D" id="1.25.40.20">
    <property type="entry name" value="Ankyrin repeat-containing domain"/>
    <property type="match status" value="3"/>
</dbReference>
<protein>
    <recommendedName>
        <fullName evidence="4">Clr5 domain-containing protein</fullName>
    </recommendedName>
</protein>
<comment type="caution">
    <text evidence="5">The sequence shown here is derived from an EMBL/GenBank/DDBJ whole genome shotgun (WGS) entry which is preliminary data.</text>
</comment>
<dbReference type="InterPro" id="IPR025676">
    <property type="entry name" value="Clr5_dom"/>
</dbReference>
<dbReference type="PROSITE" id="PS50088">
    <property type="entry name" value="ANK_REPEAT"/>
    <property type="match status" value="5"/>
</dbReference>